<dbReference type="EMBL" id="ACZL01000031">
    <property type="protein sequence ID" value="EHI54953.1"/>
    <property type="molecule type" value="Genomic_DNA"/>
</dbReference>
<keyword evidence="4" id="KW-1003">Cell membrane</keyword>
<dbReference type="GO" id="GO:0015818">
    <property type="term" value="P:isoleucine transport"/>
    <property type="evidence" value="ECO:0007669"/>
    <property type="project" value="TreeGrafter"/>
</dbReference>
<dbReference type="PANTHER" id="PTHR30588:SF0">
    <property type="entry name" value="BRANCHED-CHAIN AMINO ACID PERMEASE BRNQ"/>
    <property type="match status" value="1"/>
</dbReference>
<feature type="transmembrane region" description="Helical" evidence="9">
    <location>
        <begin position="155"/>
        <end position="175"/>
    </location>
</feature>
<feature type="transmembrane region" description="Helical" evidence="9">
    <location>
        <begin position="412"/>
        <end position="436"/>
    </location>
</feature>
<feature type="transmembrane region" description="Helical" evidence="9">
    <location>
        <begin position="343"/>
        <end position="364"/>
    </location>
</feature>
<evidence type="ECO:0000256" key="9">
    <source>
        <dbReference type="RuleBase" id="RU362122"/>
    </source>
</evidence>
<dbReference type="PANTHER" id="PTHR30588">
    <property type="entry name" value="BRANCHED-CHAIN AMINO ACID TRANSPORT SYSTEM 2 CARRIER PROTEIN"/>
    <property type="match status" value="1"/>
</dbReference>
<dbReference type="GO" id="GO:0015190">
    <property type="term" value="F:L-leucine transmembrane transporter activity"/>
    <property type="evidence" value="ECO:0007669"/>
    <property type="project" value="TreeGrafter"/>
</dbReference>
<comment type="function">
    <text evidence="9">Component of the transport system for branched-chain amino acids.</text>
</comment>
<dbReference type="eggNOG" id="COG1114">
    <property type="taxonomic scope" value="Bacteria"/>
</dbReference>
<evidence type="ECO:0000313" key="11">
    <source>
        <dbReference type="Proteomes" id="UP000003011"/>
    </source>
</evidence>
<feature type="transmembrane region" description="Helical" evidence="9">
    <location>
        <begin position="79"/>
        <end position="98"/>
    </location>
</feature>
<dbReference type="STRING" id="679200.HMPREF9333_01800"/>
<name>G5GJR0_9FIRM</name>
<gene>
    <name evidence="10" type="ORF">HMPREF9333_01800</name>
</gene>
<keyword evidence="3 9" id="KW-0813">Transport</keyword>
<feature type="transmembrane region" description="Helical" evidence="9">
    <location>
        <begin position="44"/>
        <end position="67"/>
    </location>
</feature>
<dbReference type="GO" id="GO:0005304">
    <property type="term" value="F:L-valine transmembrane transporter activity"/>
    <property type="evidence" value="ECO:0007669"/>
    <property type="project" value="TreeGrafter"/>
</dbReference>
<protein>
    <recommendedName>
        <fullName evidence="9">Branched-chain amino acid transport system carrier protein</fullName>
    </recommendedName>
</protein>
<keyword evidence="6 9" id="KW-0029">Amino-acid transport</keyword>
<reference evidence="10 11" key="1">
    <citation type="submission" date="2011-08" db="EMBL/GenBank/DDBJ databases">
        <title>The Genome Sequence of Johnsonella ignava ATCC 51276.</title>
        <authorList>
            <consortium name="The Broad Institute Genome Sequencing Platform"/>
            <person name="Earl A."/>
            <person name="Ward D."/>
            <person name="Feldgarden M."/>
            <person name="Gevers D."/>
            <person name="Izard J."/>
            <person name="Blanton J.M."/>
            <person name="Baranova O.V."/>
            <person name="Dewhirst F.E."/>
            <person name="Young S.K."/>
            <person name="Zeng Q."/>
            <person name="Gargeya S."/>
            <person name="Fitzgerald M."/>
            <person name="Haas B."/>
            <person name="Abouelleil A."/>
            <person name="Alvarado L."/>
            <person name="Arachchi H.M."/>
            <person name="Berlin A."/>
            <person name="Brown A."/>
            <person name="Chapman S.B."/>
            <person name="Chen Z."/>
            <person name="Dunbar C."/>
            <person name="Freedman E."/>
            <person name="Gearin G."/>
            <person name="Gellesch M."/>
            <person name="Goldberg J."/>
            <person name="Griggs A."/>
            <person name="Gujja S."/>
            <person name="Heiman D."/>
            <person name="Howarth C."/>
            <person name="Larson L."/>
            <person name="Lui A."/>
            <person name="MacDonald P.J.P."/>
            <person name="Montmayeur A."/>
            <person name="Murphy C."/>
            <person name="Neiman D."/>
            <person name="Pearson M."/>
            <person name="Priest M."/>
            <person name="Roberts A."/>
            <person name="Saif S."/>
            <person name="Shea T."/>
            <person name="Shenoy N."/>
            <person name="Sisk P."/>
            <person name="Stolte C."/>
            <person name="Sykes S."/>
            <person name="Wortman J."/>
            <person name="Nusbaum C."/>
            <person name="Birren B."/>
        </authorList>
    </citation>
    <scope>NUCLEOTIDE SEQUENCE [LARGE SCALE GENOMIC DNA]</scope>
    <source>
        <strain evidence="10 11">ATCC 51276</strain>
    </source>
</reference>
<dbReference type="GO" id="GO:0015820">
    <property type="term" value="P:L-leucine transport"/>
    <property type="evidence" value="ECO:0007669"/>
    <property type="project" value="TreeGrafter"/>
</dbReference>
<dbReference type="PATRIC" id="fig|679200.3.peg.1904"/>
<keyword evidence="5 9" id="KW-0812">Transmembrane</keyword>
<evidence type="ECO:0000256" key="2">
    <source>
        <dbReference type="ARBA" id="ARBA00008540"/>
    </source>
</evidence>
<evidence type="ECO:0000256" key="3">
    <source>
        <dbReference type="ARBA" id="ARBA00022448"/>
    </source>
</evidence>
<dbReference type="InterPro" id="IPR004685">
    <property type="entry name" value="Brnchd-chn_aa_trnsp_Livcs"/>
</dbReference>
<dbReference type="Proteomes" id="UP000003011">
    <property type="component" value="Unassembled WGS sequence"/>
</dbReference>
<evidence type="ECO:0000256" key="6">
    <source>
        <dbReference type="ARBA" id="ARBA00022970"/>
    </source>
</evidence>
<keyword evidence="8 9" id="KW-0472">Membrane</keyword>
<dbReference type="Gene3D" id="1.10.4160.10">
    <property type="entry name" value="Hydantoin permease"/>
    <property type="match status" value="1"/>
</dbReference>
<feature type="transmembrane region" description="Helical" evidence="9">
    <location>
        <begin position="371"/>
        <end position="392"/>
    </location>
</feature>
<evidence type="ECO:0000256" key="8">
    <source>
        <dbReference type="ARBA" id="ARBA00023136"/>
    </source>
</evidence>
<comment type="subcellular location">
    <subcellularLocation>
        <location evidence="1 9">Cell membrane</location>
        <topology evidence="1 9">Multi-pass membrane protein</topology>
    </subcellularLocation>
</comment>
<evidence type="ECO:0000256" key="7">
    <source>
        <dbReference type="ARBA" id="ARBA00022989"/>
    </source>
</evidence>
<dbReference type="GO" id="GO:0005886">
    <property type="term" value="C:plasma membrane"/>
    <property type="evidence" value="ECO:0007669"/>
    <property type="project" value="UniProtKB-SubCell"/>
</dbReference>
<evidence type="ECO:0000256" key="5">
    <source>
        <dbReference type="ARBA" id="ARBA00022692"/>
    </source>
</evidence>
<dbReference type="AlphaFoldDB" id="G5GJR0"/>
<feature type="transmembrane region" description="Helical" evidence="9">
    <location>
        <begin position="9"/>
        <end position="32"/>
    </location>
</feature>
<dbReference type="OrthoDB" id="9783920at2"/>
<keyword evidence="11" id="KW-1185">Reference proteome</keyword>
<feature type="transmembrane region" description="Helical" evidence="9">
    <location>
        <begin position="229"/>
        <end position="248"/>
    </location>
</feature>
<organism evidence="10 11">
    <name type="scientific">Johnsonella ignava ATCC 51276</name>
    <dbReference type="NCBI Taxonomy" id="679200"/>
    <lineage>
        <taxon>Bacteria</taxon>
        <taxon>Bacillati</taxon>
        <taxon>Bacillota</taxon>
        <taxon>Clostridia</taxon>
        <taxon>Lachnospirales</taxon>
        <taxon>Lachnospiraceae</taxon>
        <taxon>Johnsonella</taxon>
    </lineage>
</organism>
<keyword evidence="7 9" id="KW-1133">Transmembrane helix</keyword>
<comment type="caution">
    <text evidence="10">The sequence shown here is derived from an EMBL/GenBank/DDBJ whole genome shotgun (WGS) entry which is preliminary data.</text>
</comment>
<dbReference type="RefSeq" id="WP_005541589.1">
    <property type="nucleotide sequence ID" value="NZ_JH378836.1"/>
</dbReference>
<accession>G5GJR0</accession>
<feature type="transmembrane region" description="Helical" evidence="9">
    <location>
        <begin position="283"/>
        <end position="308"/>
    </location>
</feature>
<feature type="transmembrane region" description="Helical" evidence="9">
    <location>
        <begin position="126"/>
        <end position="143"/>
    </location>
</feature>
<dbReference type="Pfam" id="PF05525">
    <property type="entry name" value="Branch_AA_trans"/>
    <property type="match status" value="1"/>
</dbReference>
<dbReference type="NCBIfam" id="TIGR00796">
    <property type="entry name" value="livcs"/>
    <property type="match status" value="1"/>
</dbReference>
<proteinExistence type="inferred from homology"/>
<evidence type="ECO:0000256" key="4">
    <source>
        <dbReference type="ARBA" id="ARBA00022475"/>
    </source>
</evidence>
<evidence type="ECO:0000313" key="10">
    <source>
        <dbReference type="EMBL" id="EHI54953.1"/>
    </source>
</evidence>
<evidence type="ECO:0000256" key="1">
    <source>
        <dbReference type="ARBA" id="ARBA00004651"/>
    </source>
</evidence>
<feature type="transmembrane region" description="Helical" evidence="9">
    <location>
        <begin position="195"/>
        <end position="217"/>
    </location>
</feature>
<sequence length="455" mass="48860">MTEIKKKDIIICGFALFAIFFGAGNLIFPPYLGVVAKSKWVEVMLGFLLSDPVLPILGVIVTVMLGGKAEALGKRVNPVFAAALGLLIILTIGPLYAIPRTGATTYEIFIQPLQPVGLSHGTQRNIKIVTCFIFFALTLYFVLNEGKVIEIIGKYLTPGLLIVLAVVVIVSIVKPPGQIVHSEDSGMFVRGLKEGYQTMDAMVSALFAGIVSADLARRGYKDKKTQIKASIQVGIVSFVLLALVYGSLTYAGATVSSYYTPENDRTEILIGMVNMMLGTTGKVLMGIVVTLACLTTSVGLVSVCGNYFQSLSKGALEYKAVAVVTTIISFILSLLGVTKMIEYSGPILSCVYPMIIALILVSFFDKYIKYNLTYAGVVTGAFIVGFVQNAPIKSAGFEGFKSFINSLPLHSIGFEWVVPTLVFGIIFTIIATATGIGGTLEDFLKQEEALQKASK</sequence>
<comment type="similarity">
    <text evidence="2 9">Belongs to the branched chain amino acid transporter family.</text>
</comment>
<feature type="transmembrane region" description="Helical" evidence="9">
    <location>
        <begin position="320"/>
        <end position="337"/>
    </location>
</feature>
<dbReference type="GO" id="GO:0015188">
    <property type="term" value="F:L-isoleucine transmembrane transporter activity"/>
    <property type="evidence" value="ECO:0007669"/>
    <property type="project" value="TreeGrafter"/>
</dbReference>
<dbReference type="HOGENOM" id="CLU_036807_0_1_9"/>